<dbReference type="PANTHER" id="PTHR12616:SF8">
    <property type="entry name" value="VACUOLAR PROTEIN SORTING-ASSOCIATED PROTEIN 8 HOMOLOG"/>
    <property type="match status" value="1"/>
</dbReference>
<dbReference type="SUPFAM" id="SSF50978">
    <property type="entry name" value="WD40 repeat-like"/>
    <property type="match status" value="1"/>
</dbReference>
<dbReference type="PANTHER" id="PTHR12616">
    <property type="entry name" value="VACUOLAR PROTEIN SORTING VPS41"/>
    <property type="match status" value="1"/>
</dbReference>
<feature type="repeat" description="WD" evidence="3">
    <location>
        <begin position="13"/>
        <end position="47"/>
    </location>
</feature>
<evidence type="ECO:0000256" key="2">
    <source>
        <dbReference type="PROSITE-ProRule" id="PRU00175"/>
    </source>
</evidence>
<dbReference type="Proteomes" id="UP001642360">
    <property type="component" value="Unassembled WGS sequence"/>
</dbReference>
<dbReference type="PROSITE" id="PS50089">
    <property type="entry name" value="ZF_RING_2"/>
    <property type="match status" value="1"/>
</dbReference>
<comment type="similarity">
    <text evidence="1">Belongs to the VPS8 family.</text>
</comment>
<protein>
    <recommendedName>
        <fullName evidence="4">RING-type domain-containing protein</fullName>
    </recommendedName>
</protein>
<dbReference type="SUPFAM" id="SSF57850">
    <property type="entry name" value="RING/U-box"/>
    <property type="match status" value="1"/>
</dbReference>
<evidence type="ECO:0000313" key="5">
    <source>
        <dbReference type="EMBL" id="CAK9143626.1"/>
    </source>
</evidence>
<evidence type="ECO:0000313" key="6">
    <source>
        <dbReference type="Proteomes" id="UP001642360"/>
    </source>
</evidence>
<organism evidence="5 6">
    <name type="scientific">Ilex paraguariensis</name>
    <name type="common">yerba mate</name>
    <dbReference type="NCBI Taxonomy" id="185542"/>
    <lineage>
        <taxon>Eukaryota</taxon>
        <taxon>Viridiplantae</taxon>
        <taxon>Streptophyta</taxon>
        <taxon>Embryophyta</taxon>
        <taxon>Tracheophyta</taxon>
        <taxon>Spermatophyta</taxon>
        <taxon>Magnoliopsida</taxon>
        <taxon>eudicotyledons</taxon>
        <taxon>Gunneridae</taxon>
        <taxon>Pentapetalae</taxon>
        <taxon>asterids</taxon>
        <taxon>campanulids</taxon>
        <taxon>Aquifoliales</taxon>
        <taxon>Aquifoliaceae</taxon>
        <taxon>Ilex</taxon>
    </lineage>
</organism>
<dbReference type="PROSITE" id="PS50082">
    <property type="entry name" value="WD_REPEATS_2"/>
    <property type="match status" value="1"/>
</dbReference>
<dbReference type="Pfam" id="PF23556">
    <property type="entry name" value="TPR_Vps41"/>
    <property type="match status" value="1"/>
</dbReference>
<keyword evidence="2" id="KW-0862">Zinc</keyword>
<feature type="domain" description="RING-type" evidence="4">
    <location>
        <begin position="1260"/>
        <end position="1308"/>
    </location>
</feature>
<dbReference type="Gene3D" id="2.130.10.10">
    <property type="entry name" value="YVTN repeat-like/Quinoprotein amine dehydrogenase"/>
    <property type="match status" value="1"/>
</dbReference>
<proteinExistence type="inferred from homology"/>
<keyword evidence="2" id="KW-0479">Metal-binding</keyword>
<evidence type="ECO:0000259" key="4">
    <source>
        <dbReference type="PROSITE" id="PS50089"/>
    </source>
</evidence>
<dbReference type="EMBL" id="CAUOFW020001314">
    <property type="protein sequence ID" value="CAK9143626.1"/>
    <property type="molecule type" value="Genomic_DNA"/>
</dbReference>
<dbReference type="InterPro" id="IPR045111">
    <property type="entry name" value="Vps41/Vps8"/>
</dbReference>
<keyword evidence="3" id="KW-0853">WD repeat</keyword>
<gene>
    <name evidence="5" type="ORF">ILEXP_LOCUS11342</name>
</gene>
<keyword evidence="6" id="KW-1185">Reference proteome</keyword>
<dbReference type="InterPro" id="IPR001841">
    <property type="entry name" value="Znf_RING"/>
</dbReference>
<dbReference type="InterPro" id="IPR015943">
    <property type="entry name" value="WD40/YVTN_repeat-like_dom_sf"/>
</dbReference>
<dbReference type="Pfam" id="PF23410">
    <property type="entry name" value="Beta-prop_VPS8"/>
    <property type="match status" value="1"/>
</dbReference>
<keyword evidence="2" id="KW-0863">Zinc-finger</keyword>
<accession>A0ABC8RF73</accession>
<reference evidence="5 6" key="1">
    <citation type="submission" date="2024-02" db="EMBL/GenBank/DDBJ databases">
        <authorList>
            <person name="Vignale AGUSTIN F."/>
            <person name="Sosa J E."/>
            <person name="Modenutti C."/>
        </authorList>
    </citation>
    <scope>NUCLEOTIDE SEQUENCE [LARGE SCALE GENOMIC DNA]</scope>
</reference>
<dbReference type="Pfam" id="PF12816">
    <property type="entry name" value="TPR_Vps8"/>
    <property type="match status" value="1"/>
</dbReference>
<evidence type="ECO:0000256" key="3">
    <source>
        <dbReference type="PROSITE-ProRule" id="PRU00221"/>
    </source>
</evidence>
<dbReference type="GO" id="GO:0008270">
    <property type="term" value="F:zinc ion binding"/>
    <property type="evidence" value="ECO:0007669"/>
    <property type="project" value="UniProtKB-KW"/>
</dbReference>
<sequence length="1467" mass="163390">MLGLQGDRSHAAVTSMCFNQQGDLLFVGYGDGHITAWDVQKASAVKVISEHNAPVVHLLYLGQDSQVTRQFNVISGDSKGLVVLIHFTVMPWVNRYSFKTTKLLDETTSTVLCASPLLSSEFHGGASTISQGNTTVSGSGIGSMMGGVVGGDAGWKLFEGSSLVEEGVVIFVTHQSALVAKVTGDVKAYSQLPKPEGVREGSMPYAAWKCMAQSNGSSTGNVPMQAPEKVSLLAIAWDRKVQVAKLVKSELKIYGKWTLDSSATGVAWLDDQMLVVLTSTGQLCLFAKDGTMIHQTSFAVDGSQGDDLIAYHTYFTNIFGNPEKAYHNCVAVRGATTYILGPMHLLVSRLLPWKERIEVLQRAGDWMGALNMAMTLYDGQAHGVIDLPRTLDDVQSAIMPYLVQLLLSYVDEVFSYISVAFGNQIGKLDQSDDSKNRSSSVHSEIKEQFTRVGGVAVEFCVHIKRTDILFEEILSRFVTVQQKETFLELLEPYILKDMLGSLPPEIMQALVEHYSMKGWLQRVEQCVLHMDISSLDFNQVVRLCREHRLYGALIYLFNKGLGDFRAPLEELLVVLRNSQGESATSLGYRMLVYLKYCFQGLAFPPGHGTLPPTRLSFLRKELLQFLLEDFDASNSQAVPNLASSRTYPNLYHLLELDTEATLDVLRCSFVEDKVPKSDHPLHDSANSNVDAAETIALMAEKQNLVQDIVNVLALVLDAGDFQTDGSTSCDDGRSIQIWPSKKDIGHIFEFIAYYVACQRANVSKDILSQILEYLTSEINLSPRQIIATLKRREKQVLALLEVVPDTDWDASCLLHLCEKTQFYQVCGFIHSIRHHYLAALDSYMKDVEEPIHAFSFICETLVQLRGSEFDAFQSAVISRIPDLVKLSREGTLLLVFDQFGRESPHILSELRSHPESLFLYLKTVIESHSTGTLDFSSLRKMDVIDFPSRRARGQPDRIEAYLDRISNFPKCLRNNPTHVTDEMIELYLELLCRYERNSVLKFLETYESYRVEHCLRLCQEYGIIDAAAFLLERVGDVGSALLLLLSDVNNKFIMLDAAVGSILSDGGMENFNAVLKGDKVNDILDIVHACVGLCQRNSPRLDPDESESLWFRLLDSFCEPLIDSYEGKLVSEGKRPMEGLAVSLGRQEDEVACKIKWKVPKSHKGAHILRKLFSMFIKEIVEGMIGYVRLPTIMFKLLSDNGSQEFGDFKPTVLGMLGTYDFERRILDTAKCLIEDDTFYTMSLLKKGASHGYAPRSLLCSICNCLLTKNSSGSSIQVFSCGHATHLQCELQESEASHKGSSAGCPICIPKKKGQRSRSKSALAENGLLSKSSSGPHQAHKAISLHPYESDTFENSYGIHPISRFELLTNLQKGQKLIQIENVPQLRLAPPAVYHEKVKKGIDLLKGESSSGISKIEKSSRSRSLREVKVKGSSIRFPLKPNIFGPKDVRCKQSLATRTVIADERNR</sequence>
<dbReference type="InterPro" id="IPR001680">
    <property type="entry name" value="WD40_rpt"/>
</dbReference>
<comment type="caution">
    <text evidence="5">The sequence shown here is derived from an EMBL/GenBank/DDBJ whole genome shotgun (WGS) entry which is preliminary data.</text>
</comment>
<dbReference type="InterPro" id="IPR036322">
    <property type="entry name" value="WD40_repeat_dom_sf"/>
</dbReference>
<dbReference type="InterPro" id="IPR025941">
    <property type="entry name" value="Vps8_central_dom"/>
</dbReference>
<name>A0ABC8RF73_9AQUA</name>
<evidence type="ECO:0000256" key="1">
    <source>
        <dbReference type="ARBA" id="ARBA00009422"/>
    </source>
</evidence>